<gene>
    <name evidence="3" type="ORF">UFOPK3564_01773</name>
</gene>
<accession>A0A6J7HU21</accession>
<dbReference type="Pfam" id="PF01425">
    <property type="entry name" value="Amidase"/>
    <property type="match status" value="1"/>
</dbReference>
<evidence type="ECO:0000313" key="3">
    <source>
        <dbReference type="EMBL" id="CAB4919915.1"/>
    </source>
</evidence>
<protein>
    <submittedName>
        <fullName evidence="3">Unannotated protein</fullName>
    </submittedName>
</protein>
<dbReference type="InterPro" id="IPR023631">
    <property type="entry name" value="Amidase_dom"/>
</dbReference>
<reference evidence="3" key="1">
    <citation type="submission" date="2020-05" db="EMBL/GenBank/DDBJ databases">
        <authorList>
            <person name="Chiriac C."/>
            <person name="Salcher M."/>
            <person name="Ghai R."/>
            <person name="Kavagutti S V."/>
        </authorList>
    </citation>
    <scope>NUCLEOTIDE SEQUENCE</scope>
</reference>
<feature type="compositionally biased region" description="Pro residues" evidence="1">
    <location>
        <begin position="863"/>
        <end position="893"/>
    </location>
</feature>
<proteinExistence type="predicted"/>
<dbReference type="SUPFAM" id="SSF75304">
    <property type="entry name" value="Amidase signature (AS) enzymes"/>
    <property type="match status" value="1"/>
</dbReference>
<feature type="region of interest" description="Disordered" evidence="1">
    <location>
        <begin position="1"/>
        <end position="30"/>
    </location>
</feature>
<name>A0A6J7HU21_9ZZZZ</name>
<feature type="compositionally biased region" description="Low complexity" evidence="1">
    <location>
        <begin position="12"/>
        <end position="30"/>
    </location>
</feature>
<evidence type="ECO:0000256" key="1">
    <source>
        <dbReference type="SAM" id="MobiDB-lite"/>
    </source>
</evidence>
<feature type="compositionally biased region" description="Low complexity" evidence="1">
    <location>
        <begin position="894"/>
        <end position="903"/>
    </location>
</feature>
<dbReference type="EMBL" id="CAFBMK010000101">
    <property type="protein sequence ID" value="CAB4919915.1"/>
    <property type="molecule type" value="Genomic_DNA"/>
</dbReference>
<feature type="region of interest" description="Disordered" evidence="1">
    <location>
        <begin position="793"/>
        <end position="815"/>
    </location>
</feature>
<dbReference type="PANTHER" id="PTHR42678:SF34">
    <property type="entry name" value="OS04G0183300 PROTEIN"/>
    <property type="match status" value="1"/>
</dbReference>
<dbReference type="AlphaFoldDB" id="A0A6J7HU21"/>
<feature type="domain" description="Amidase" evidence="2">
    <location>
        <begin position="389"/>
        <end position="670"/>
    </location>
</feature>
<organism evidence="3">
    <name type="scientific">freshwater metagenome</name>
    <dbReference type="NCBI Taxonomy" id="449393"/>
    <lineage>
        <taxon>unclassified sequences</taxon>
        <taxon>metagenomes</taxon>
        <taxon>ecological metagenomes</taxon>
    </lineage>
</organism>
<feature type="region of interest" description="Disordered" evidence="1">
    <location>
        <begin position="861"/>
        <end position="903"/>
    </location>
</feature>
<evidence type="ECO:0000259" key="2">
    <source>
        <dbReference type="Pfam" id="PF01425"/>
    </source>
</evidence>
<dbReference type="PANTHER" id="PTHR42678">
    <property type="entry name" value="AMIDASE"/>
    <property type="match status" value="1"/>
</dbReference>
<dbReference type="InterPro" id="IPR036928">
    <property type="entry name" value="AS_sf"/>
</dbReference>
<sequence>MSSASPGRRPRATAPTSSRTPARRTPSPRARLTGTVAAGLLAAGVAAPSAGAYNYVPSGNGEAWGVQDAAAPRVDTGSIRDTTSAALSGYGGIRVKVSTDALRNGELVRGFGLRFDPPERFTSTRSVDMGGVAISRQMRFNRTANWGRWVDTFRNTTDAPITVDVSFGGQTGVGNASGSTNGIVSDTSSGDATISDADSWALTRFGTAPAPSTRAPSAIVFGSAAPYSGALTRTGNFRERTFTEPRAATGHESNFIGYEHRLVLQPGQTRTLAHFVVIGTAENGSTTGPTVAGTQVAAVRSTASTLASSPSFTDLTKPEICALANWDRAALPTIPAFDPAKDCAVAGAPAMPPVAPANPSTTGSTYDVMGKSIGTMQADMAAGRTTSQEITRAYLDRIAAYDVGPFGFNSYTTVAKDAMAQAKAADDARAAGRTSPVLGIPLTIKDLYDTNDMPTTNGSLVFEGYQPPDDATSVARLRDAGAVILGKASLEEYALSGQYSDSAFGIVWNAFSPSKSALASSGGPAVATAADLAAGSLGSQTGDSLYAPASAASLYTLRGTDGLESLAGLMPLSWLQDYGGAITRSMEDLADILDVTTGTDPRDAERTAEADARKPKEWRDTLDADALKGKRIGYYDSAFGDPFGTTGTTDAQRAALKVFEDAGATLVKITGGPSLPSTPPGDRAFQGWVEYIKTHPNLPYQDAREILANQKRLPYRRSANGYTGAGAMTDAQIAAYKQFRADAKVRVGEWLDAPPTPTDADTGVPSPGALDAVVFPGLRSTISLNDGNAAAFGRGDPPTNSAGAPSVSFPATVNDDGEPTNLQLVGRAWDDGDLMGYAYAFDRIAKAQIAPTTAPKLAFKADPTPPVIEQPAPIAPQPSPLAPSAAPAPPVPSAPTTKPAATPLRTVRLLTSAVRLDAKGRFALRVSCAKGTTSCRFRVLVRRGSATVASRTLTVRAGRTATMRVRPSAAMRRSLLRGRTVTVKVSLSGTGIRGLTANVEVRPRR</sequence>
<dbReference type="Gene3D" id="3.90.1300.10">
    <property type="entry name" value="Amidase signature (AS) domain"/>
    <property type="match status" value="1"/>
</dbReference>